<evidence type="ECO:0000313" key="18">
    <source>
        <dbReference type="EMBL" id="GHD69177.1"/>
    </source>
</evidence>
<dbReference type="SMART" id="SM00388">
    <property type="entry name" value="HisKA"/>
    <property type="match status" value="1"/>
</dbReference>
<evidence type="ECO:0000256" key="8">
    <source>
        <dbReference type="ARBA" id="ARBA00022692"/>
    </source>
</evidence>
<evidence type="ECO:0000259" key="16">
    <source>
        <dbReference type="PROSITE" id="PS50109"/>
    </source>
</evidence>
<evidence type="ECO:0000313" key="19">
    <source>
        <dbReference type="Proteomes" id="UP000604737"/>
    </source>
</evidence>
<keyword evidence="6" id="KW-0597">Phosphoprotein</keyword>
<accession>A0ABQ3H6Q8</accession>
<keyword evidence="13" id="KW-0902">Two-component regulatory system</keyword>
<evidence type="ECO:0000256" key="6">
    <source>
        <dbReference type="ARBA" id="ARBA00022553"/>
    </source>
</evidence>
<name>A0ABQ3H6Q8_9NEIS</name>
<comment type="subcellular location">
    <subcellularLocation>
        <location evidence="2">Cell inner membrane</location>
        <topology evidence="2">Multi-pass membrane protein</topology>
    </subcellularLocation>
</comment>
<keyword evidence="14 15" id="KW-0472">Membrane</keyword>
<comment type="caution">
    <text evidence="18">The sequence shown here is derived from an EMBL/GenBank/DDBJ whole genome shotgun (WGS) entry which is preliminary data.</text>
</comment>
<keyword evidence="5" id="KW-0997">Cell inner membrane</keyword>
<dbReference type="InterPro" id="IPR050980">
    <property type="entry name" value="2C_sensor_his_kinase"/>
</dbReference>
<keyword evidence="8 15" id="KW-0812">Transmembrane</keyword>
<feature type="transmembrane region" description="Helical" evidence="15">
    <location>
        <begin position="21"/>
        <end position="40"/>
    </location>
</feature>
<evidence type="ECO:0000256" key="3">
    <source>
        <dbReference type="ARBA" id="ARBA00012438"/>
    </source>
</evidence>
<dbReference type="InterPro" id="IPR003660">
    <property type="entry name" value="HAMP_dom"/>
</dbReference>
<dbReference type="EMBL" id="BMYO01000011">
    <property type="protein sequence ID" value="GHD69177.1"/>
    <property type="molecule type" value="Genomic_DNA"/>
</dbReference>
<feature type="domain" description="HAMP" evidence="17">
    <location>
        <begin position="229"/>
        <end position="280"/>
    </location>
</feature>
<dbReference type="CDD" id="cd00075">
    <property type="entry name" value="HATPase"/>
    <property type="match status" value="1"/>
</dbReference>
<evidence type="ECO:0000256" key="5">
    <source>
        <dbReference type="ARBA" id="ARBA00022519"/>
    </source>
</evidence>
<dbReference type="Proteomes" id="UP000604737">
    <property type="component" value="Unassembled WGS sequence"/>
</dbReference>
<dbReference type="PROSITE" id="PS50109">
    <property type="entry name" value="HIS_KIN"/>
    <property type="match status" value="1"/>
</dbReference>
<dbReference type="PRINTS" id="PR00344">
    <property type="entry name" value="BCTRLSENSOR"/>
</dbReference>
<keyword evidence="11" id="KW-0067">ATP-binding</keyword>
<keyword evidence="4" id="KW-1003">Cell membrane</keyword>
<dbReference type="Gene3D" id="3.30.565.10">
    <property type="entry name" value="Histidine kinase-like ATPase, C-terminal domain"/>
    <property type="match status" value="1"/>
</dbReference>
<keyword evidence="7" id="KW-0808">Transferase</keyword>
<dbReference type="InterPro" id="IPR036890">
    <property type="entry name" value="HATPase_C_sf"/>
</dbReference>
<evidence type="ECO:0000256" key="11">
    <source>
        <dbReference type="ARBA" id="ARBA00022840"/>
    </source>
</evidence>
<dbReference type="InterPro" id="IPR005467">
    <property type="entry name" value="His_kinase_dom"/>
</dbReference>
<dbReference type="SUPFAM" id="SSF47384">
    <property type="entry name" value="Homodimeric domain of signal transducing histidine kinase"/>
    <property type="match status" value="1"/>
</dbReference>
<keyword evidence="12 15" id="KW-1133">Transmembrane helix</keyword>
<evidence type="ECO:0000256" key="10">
    <source>
        <dbReference type="ARBA" id="ARBA00022777"/>
    </source>
</evidence>
<keyword evidence="10 18" id="KW-0418">Kinase</keyword>
<dbReference type="PROSITE" id="PS50885">
    <property type="entry name" value="HAMP"/>
    <property type="match status" value="1"/>
</dbReference>
<evidence type="ECO:0000256" key="13">
    <source>
        <dbReference type="ARBA" id="ARBA00023012"/>
    </source>
</evidence>
<dbReference type="PANTHER" id="PTHR44936">
    <property type="entry name" value="SENSOR PROTEIN CREC"/>
    <property type="match status" value="1"/>
</dbReference>
<dbReference type="EC" id="2.7.13.3" evidence="3"/>
<evidence type="ECO:0000256" key="9">
    <source>
        <dbReference type="ARBA" id="ARBA00022741"/>
    </source>
</evidence>
<dbReference type="CDD" id="cd06225">
    <property type="entry name" value="HAMP"/>
    <property type="match status" value="1"/>
</dbReference>
<evidence type="ECO:0000256" key="2">
    <source>
        <dbReference type="ARBA" id="ARBA00004429"/>
    </source>
</evidence>
<reference evidence="19" key="1">
    <citation type="journal article" date="2019" name="Int. J. Syst. Evol. Microbiol.">
        <title>The Global Catalogue of Microorganisms (GCM) 10K type strain sequencing project: providing services to taxonomists for standard genome sequencing and annotation.</title>
        <authorList>
            <consortium name="The Broad Institute Genomics Platform"/>
            <consortium name="The Broad Institute Genome Sequencing Center for Infectious Disease"/>
            <person name="Wu L."/>
            <person name="Ma J."/>
        </authorList>
    </citation>
    <scope>NUCLEOTIDE SEQUENCE [LARGE SCALE GENOMIC DNA]</scope>
    <source>
        <strain evidence="19">KCTC 23701</strain>
    </source>
</reference>
<keyword evidence="19" id="KW-1185">Reference proteome</keyword>
<evidence type="ECO:0000256" key="7">
    <source>
        <dbReference type="ARBA" id="ARBA00022679"/>
    </source>
</evidence>
<evidence type="ECO:0000256" key="4">
    <source>
        <dbReference type="ARBA" id="ARBA00022475"/>
    </source>
</evidence>
<dbReference type="SMART" id="SM00304">
    <property type="entry name" value="HAMP"/>
    <property type="match status" value="1"/>
</dbReference>
<evidence type="ECO:0000259" key="17">
    <source>
        <dbReference type="PROSITE" id="PS50885"/>
    </source>
</evidence>
<dbReference type="GO" id="GO:0016301">
    <property type="term" value="F:kinase activity"/>
    <property type="evidence" value="ECO:0007669"/>
    <property type="project" value="UniProtKB-KW"/>
</dbReference>
<evidence type="ECO:0000256" key="14">
    <source>
        <dbReference type="ARBA" id="ARBA00023136"/>
    </source>
</evidence>
<dbReference type="SMART" id="SM00387">
    <property type="entry name" value="HATPase_c"/>
    <property type="match status" value="1"/>
</dbReference>
<dbReference type="Pfam" id="PF00672">
    <property type="entry name" value="HAMP"/>
    <property type="match status" value="1"/>
</dbReference>
<gene>
    <name evidence="18" type="ORF">GCM10007350_35590</name>
</gene>
<dbReference type="PANTHER" id="PTHR44936:SF5">
    <property type="entry name" value="SENSOR HISTIDINE KINASE ENVZ"/>
    <property type="match status" value="1"/>
</dbReference>
<dbReference type="SUPFAM" id="SSF55874">
    <property type="entry name" value="ATPase domain of HSP90 chaperone/DNA topoisomerase II/histidine kinase"/>
    <property type="match status" value="1"/>
</dbReference>
<evidence type="ECO:0000256" key="1">
    <source>
        <dbReference type="ARBA" id="ARBA00000085"/>
    </source>
</evidence>
<organism evidence="18 19">
    <name type="scientific">Jeongeupia chitinilytica</name>
    <dbReference type="NCBI Taxonomy" id="1041641"/>
    <lineage>
        <taxon>Bacteria</taxon>
        <taxon>Pseudomonadati</taxon>
        <taxon>Pseudomonadota</taxon>
        <taxon>Betaproteobacteria</taxon>
        <taxon>Neisseriales</taxon>
        <taxon>Chitinibacteraceae</taxon>
        <taxon>Jeongeupia</taxon>
    </lineage>
</organism>
<dbReference type="Pfam" id="PF00512">
    <property type="entry name" value="HisKA"/>
    <property type="match status" value="1"/>
</dbReference>
<keyword evidence="9" id="KW-0547">Nucleotide-binding</keyword>
<proteinExistence type="predicted"/>
<dbReference type="Pfam" id="PF02518">
    <property type="entry name" value="HATPase_c"/>
    <property type="match status" value="1"/>
</dbReference>
<dbReference type="CDD" id="cd00082">
    <property type="entry name" value="HisKA"/>
    <property type="match status" value="1"/>
</dbReference>
<comment type="catalytic activity">
    <reaction evidence="1">
        <text>ATP + protein L-histidine = ADP + protein N-phospho-L-histidine.</text>
        <dbReference type="EC" id="2.7.13.3"/>
    </reaction>
</comment>
<protein>
    <recommendedName>
        <fullName evidence="3">histidine kinase</fullName>
        <ecNumber evidence="3">2.7.13.3</ecNumber>
    </recommendedName>
</protein>
<dbReference type="RefSeq" id="WP_189462309.1">
    <property type="nucleotide sequence ID" value="NZ_BMYO01000011.1"/>
</dbReference>
<dbReference type="Gene3D" id="1.10.287.130">
    <property type="match status" value="1"/>
</dbReference>
<dbReference type="InterPro" id="IPR003594">
    <property type="entry name" value="HATPase_dom"/>
</dbReference>
<dbReference type="InterPro" id="IPR003661">
    <property type="entry name" value="HisK_dim/P_dom"/>
</dbReference>
<evidence type="ECO:0000256" key="12">
    <source>
        <dbReference type="ARBA" id="ARBA00022989"/>
    </source>
</evidence>
<dbReference type="InterPro" id="IPR036097">
    <property type="entry name" value="HisK_dim/P_sf"/>
</dbReference>
<feature type="domain" description="Histidine kinase" evidence="16">
    <location>
        <begin position="288"/>
        <end position="486"/>
    </location>
</feature>
<evidence type="ECO:0000256" key="15">
    <source>
        <dbReference type="SAM" id="Phobius"/>
    </source>
</evidence>
<sequence length="497" mass="54441">MATRVSRWIERLLPRSLTARLSLVMVLGVLGTQALGNWIWANQLKSHANDEARSAAQYIAYGAASAIRFFQSLPTNYRPILIEQLHEMGGTRFFVAFNRDAVPITPIAASPLADAVTSGVGATLSREVPRLIDVRVGFAWPDGLAVSDDGATLEDLPDNWVQHSLIIKPRPAPILVIQAEIEPGGWLYLATLMPDPYFLDKADPLSRDRLGLQLATLAAVLLLSLWVVRWLTRPLKQLADAAEVFGQGGEPQLPETGSLEYRKTAKAFIAMRERIQRYLTDRERLFAAISHDLKTPITRLKLRTEMLDDDTTRAEFHEDLDELDMMVKGALQSVKDSDIHENRTAIRLDSLLEKIVADAQLSGRSVALAATGTTVVAKPLALKRAIVNLVDNALFYGERAEIVLSRLDDQVELTIRDHGPGVPEEMLARLFQPYVRLEHGRQSNQAGSGLGLGIARDIVQAHGGELRLANHAEGGLVATVVLPAGPAKPGEMSIPSG</sequence>
<dbReference type="InterPro" id="IPR004358">
    <property type="entry name" value="Sig_transdc_His_kin-like_C"/>
</dbReference>